<feature type="region of interest" description="Disordered" evidence="1">
    <location>
        <begin position="91"/>
        <end position="219"/>
    </location>
</feature>
<sequence length="402" mass="44548">MNPFEKRDKILRTPPGQSFLDRSCYITLDKSVTDADCLLYDDSGVRSFCVPEELKRYTLTFDSTKPNCPSTTNQSCSWLSIQQHTLFTSSPVHHSLPERPVSETPMSTPVIVSARPSVPSTLEENEENTDPGSHKPPNTVRPRSKRTRYPSSVTETPSVVSNVSPSSSSFSDASGTSDGRRLRSRVVTMSQVTDHPRTKRRRPVAKESSHSNISDTTFTVRRDRRRKIPVVPLSAINRTTPETHCTVQSTPVTVVAKPLSHNRSHSGNADVDPATDQISPLPPPATVLHRPAAAVTVRRHYTRKAAHTKQSSVISNDMSSVMDKAEVPSTVIRPRVHVLARPPECAVNLEVLDISAITPAGKKRKPMDSSGNMLRQDEEPIASRLRRRATQLSYMESCMTTR</sequence>
<name>A0A5J4NK05_9TREM</name>
<feature type="compositionally biased region" description="Polar residues" evidence="1">
    <location>
        <begin position="210"/>
        <end position="219"/>
    </location>
</feature>
<evidence type="ECO:0000313" key="3">
    <source>
        <dbReference type="Proteomes" id="UP000324629"/>
    </source>
</evidence>
<evidence type="ECO:0000313" key="2">
    <source>
        <dbReference type="EMBL" id="KAA3675823.1"/>
    </source>
</evidence>
<evidence type="ECO:0000256" key="1">
    <source>
        <dbReference type="SAM" id="MobiDB-lite"/>
    </source>
</evidence>
<dbReference type="EMBL" id="QNGE01002293">
    <property type="protein sequence ID" value="KAA3675823.1"/>
    <property type="molecule type" value="Genomic_DNA"/>
</dbReference>
<reference evidence="2 3" key="1">
    <citation type="journal article" date="2019" name="Gigascience">
        <title>Whole-genome sequence of the oriental lung fluke Paragonimus westermani.</title>
        <authorList>
            <person name="Oey H."/>
            <person name="Zakrzewski M."/>
            <person name="Narain K."/>
            <person name="Devi K.R."/>
            <person name="Agatsuma T."/>
            <person name="Nawaratna S."/>
            <person name="Gobert G.N."/>
            <person name="Jones M.K."/>
            <person name="Ragan M.A."/>
            <person name="McManus D.P."/>
            <person name="Krause L."/>
        </authorList>
    </citation>
    <scope>NUCLEOTIDE SEQUENCE [LARGE SCALE GENOMIC DNA]</scope>
    <source>
        <strain evidence="2 3">IND2009</strain>
    </source>
</reference>
<gene>
    <name evidence="2" type="ORF">DEA37_0001790</name>
</gene>
<organism evidence="2 3">
    <name type="scientific">Paragonimus westermani</name>
    <dbReference type="NCBI Taxonomy" id="34504"/>
    <lineage>
        <taxon>Eukaryota</taxon>
        <taxon>Metazoa</taxon>
        <taxon>Spiralia</taxon>
        <taxon>Lophotrochozoa</taxon>
        <taxon>Platyhelminthes</taxon>
        <taxon>Trematoda</taxon>
        <taxon>Digenea</taxon>
        <taxon>Plagiorchiida</taxon>
        <taxon>Troglotremata</taxon>
        <taxon>Troglotrematidae</taxon>
        <taxon>Paragonimus</taxon>
    </lineage>
</organism>
<dbReference type="Proteomes" id="UP000324629">
    <property type="component" value="Unassembled WGS sequence"/>
</dbReference>
<protein>
    <submittedName>
        <fullName evidence="2">Uncharacterized protein</fullName>
    </submittedName>
</protein>
<feature type="compositionally biased region" description="Low complexity" evidence="1">
    <location>
        <begin position="150"/>
        <end position="177"/>
    </location>
</feature>
<keyword evidence="3" id="KW-1185">Reference proteome</keyword>
<accession>A0A5J4NK05</accession>
<proteinExistence type="predicted"/>
<dbReference type="AlphaFoldDB" id="A0A5J4NK05"/>
<comment type="caution">
    <text evidence="2">The sequence shown here is derived from an EMBL/GenBank/DDBJ whole genome shotgun (WGS) entry which is preliminary data.</text>
</comment>